<dbReference type="Proteomes" id="UP000031843">
    <property type="component" value="Chromosome secondary"/>
</dbReference>
<dbReference type="KEGG" id="cbw:RR42_s2152"/>
<dbReference type="OrthoDB" id="8742282at2"/>
<gene>
    <name evidence="3" type="ORF">RR42_s2152</name>
</gene>
<feature type="chain" id="PRO_5002174270" description="Putative auto-transporter adhesin head GIN domain-containing protein" evidence="1">
    <location>
        <begin position="24"/>
        <end position="250"/>
    </location>
</feature>
<dbReference type="STRING" id="68895.RR42_s2152"/>
<keyword evidence="1" id="KW-0732">Signal</keyword>
<evidence type="ECO:0000313" key="4">
    <source>
        <dbReference type="Proteomes" id="UP000031843"/>
    </source>
</evidence>
<protein>
    <recommendedName>
        <fullName evidence="2">Putative auto-transporter adhesin head GIN domain-containing protein</fullName>
    </recommendedName>
</protein>
<name>A0A0C4YNS9_9BURK</name>
<feature type="signal peptide" evidence="1">
    <location>
        <begin position="1"/>
        <end position="23"/>
    </location>
</feature>
<sequence>MTRINLPCAAWLASASFAGAALAQPSTVVINQSGISASGTSGSSVVVVNGQVVTSHDATKGGGPEKTEQRMVGAFSGVQLNAPADVVFSVARAYSVSITGPEDILALVLTSLDDGKLTIGLSAPVVLAAPLRVAITGPSLQAVSIPGAGTLRASGLHEASIDLRLSGSGSIVAEGTVGSVRAAISGSGEVDASALRAQRLDAQLSGSGRILGYASDAASVALTGSGDIIVAGKPHQRAVSRTGSGQVSFE</sequence>
<organism evidence="3 4">
    <name type="scientific">Cupriavidus basilensis</name>
    <dbReference type="NCBI Taxonomy" id="68895"/>
    <lineage>
        <taxon>Bacteria</taxon>
        <taxon>Pseudomonadati</taxon>
        <taxon>Pseudomonadota</taxon>
        <taxon>Betaproteobacteria</taxon>
        <taxon>Burkholderiales</taxon>
        <taxon>Burkholderiaceae</taxon>
        <taxon>Cupriavidus</taxon>
    </lineage>
</organism>
<feature type="domain" description="Putative auto-transporter adhesin head GIN" evidence="2">
    <location>
        <begin position="74"/>
        <end position="234"/>
    </location>
</feature>
<dbReference type="Pfam" id="PF10988">
    <property type="entry name" value="DUF2807"/>
    <property type="match status" value="1"/>
</dbReference>
<dbReference type="AlphaFoldDB" id="A0A0C4YNS9"/>
<evidence type="ECO:0000313" key="3">
    <source>
        <dbReference type="EMBL" id="AJG23734.1"/>
    </source>
</evidence>
<reference evidence="3 4" key="1">
    <citation type="journal article" date="2015" name="Genome Announc.">
        <title>Complete Genome Sequence of Cupriavidus basilensis 4G11, Isolated from the Oak Ridge Field Research Center Site.</title>
        <authorList>
            <person name="Ray J."/>
            <person name="Waters R.J."/>
            <person name="Skerker J.M."/>
            <person name="Kuehl J.V."/>
            <person name="Price M.N."/>
            <person name="Huang J."/>
            <person name="Chakraborty R."/>
            <person name="Arkin A.P."/>
            <person name="Deutschbauer A."/>
        </authorList>
    </citation>
    <scope>NUCLEOTIDE SEQUENCE [LARGE SCALE GENOMIC DNA]</scope>
    <source>
        <strain evidence="3">4G11</strain>
    </source>
</reference>
<dbReference type="Gene3D" id="2.160.20.120">
    <property type="match status" value="1"/>
</dbReference>
<dbReference type="RefSeq" id="WP_052495096.1">
    <property type="nucleotide sequence ID" value="NZ_CP010537.1"/>
</dbReference>
<dbReference type="EMBL" id="CP010537">
    <property type="protein sequence ID" value="AJG23734.1"/>
    <property type="molecule type" value="Genomic_DNA"/>
</dbReference>
<proteinExistence type="predicted"/>
<dbReference type="InterPro" id="IPR021255">
    <property type="entry name" value="DUF2807"/>
</dbReference>
<accession>A0A0C4YNS9</accession>
<evidence type="ECO:0000256" key="1">
    <source>
        <dbReference type="SAM" id="SignalP"/>
    </source>
</evidence>
<keyword evidence="4" id="KW-1185">Reference proteome</keyword>
<evidence type="ECO:0000259" key="2">
    <source>
        <dbReference type="Pfam" id="PF10988"/>
    </source>
</evidence>